<dbReference type="PANTHER" id="PTHR34072:SF44">
    <property type="entry name" value="RNA-DIRECTED DNA POLYMERASE"/>
    <property type="match status" value="1"/>
</dbReference>
<feature type="region of interest" description="Disordered" evidence="8">
    <location>
        <begin position="277"/>
        <end position="324"/>
    </location>
</feature>
<evidence type="ECO:0000256" key="8">
    <source>
        <dbReference type="SAM" id="MobiDB-lite"/>
    </source>
</evidence>
<feature type="domain" description="Reverse transcriptase RNase H-like" evidence="9">
    <location>
        <begin position="876"/>
        <end position="979"/>
    </location>
</feature>
<dbReference type="FunFam" id="3.10.20.370:FF:000001">
    <property type="entry name" value="Retrovirus-related Pol polyprotein from transposon 17.6-like protein"/>
    <property type="match status" value="1"/>
</dbReference>
<proteinExistence type="predicted"/>
<dbReference type="InterPro" id="IPR043502">
    <property type="entry name" value="DNA/RNA_pol_sf"/>
</dbReference>
<feature type="region of interest" description="Disordered" evidence="8">
    <location>
        <begin position="248"/>
        <end position="267"/>
    </location>
</feature>
<dbReference type="InterPro" id="IPR021109">
    <property type="entry name" value="Peptidase_aspartic_dom_sf"/>
</dbReference>
<dbReference type="EMBL" id="BKCJ010240724">
    <property type="protein sequence ID" value="GEZ09943.1"/>
    <property type="molecule type" value="Genomic_DNA"/>
</dbReference>
<dbReference type="InterPro" id="IPR041373">
    <property type="entry name" value="RT_RNaseH"/>
</dbReference>
<dbReference type="CDD" id="cd00303">
    <property type="entry name" value="retropepsin_like"/>
    <property type="match status" value="1"/>
</dbReference>
<feature type="compositionally biased region" description="Low complexity" evidence="8">
    <location>
        <begin position="248"/>
        <end position="262"/>
    </location>
</feature>
<keyword evidence="3" id="KW-0548">Nucleotidyltransferase</keyword>
<evidence type="ECO:0000256" key="4">
    <source>
        <dbReference type="ARBA" id="ARBA00022722"/>
    </source>
</evidence>
<dbReference type="GO" id="GO:0016787">
    <property type="term" value="F:hydrolase activity"/>
    <property type="evidence" value="ECO:0007669"/>
    <property type="project" value="UniProtKB-KW"/>
</dbReference>
<evidence type="ECO:0000256" key="1">
    <source>
        <dbReference type="ARBA" id="ARBA00012493"/>
    </source>
</evidence>
<evidence type="ECO:0000256" key="6">
    <source>
        <dbReference type="ARBA" id="ARBA00022801"/>
    </source>
</evidence>
<evidence type="ECO:0000259" key="9">
    <source>
        <dbReference type="Pfam" id="PF17917"/>
    </source>
</evidence>
<dbReference type="Gene3D" id="3.30.70.270">
    <property type="match status" value="1"/>
</dbReference>
<evidence type="ECO:0000256" key="5">
    <source>
        <dbReference type="ARBA" id="ARBA00022759"/>
    </source>
</evidence>
<sequence>ELSERELKQIEADDQAIQTILLGLPGDIYAAVDNCETAQEIWLRPRWENDPGKLGAAPDSLRVTMADQRTMAQLLKAPTEGYEDAIVVPTIAADNFELKHGLLTFVQNKQFYEHDNFQIQLHQLDTFYNALNSKDEDSLNSAAGCIFLDKMPRECLSIIESKSKVRYSRNKPVVAKMSTNASTSGVSPDVAKLKDMVKALLFDKKPPLATFIVTISKNLYLKPLQLSQNMQNQLTNLTDLITKFVNSNSPSTSSSGTLPNNTIANPKNDLKAITTRSGVSYDGPQIPPPVVENKPDDTKDTVNPTNNENTEDVQPQAVQSESTVSISESAIAPVSASKPNLKASIPYPSRRNDERNREKANNQIEKFYQIFKDMSFEISFVDALILMPKFASTLKALIGNKEKLSEKARTPLNEHCSAVLLKKLPEKLGDPGKFLIPCDFLGMAECLAPADLGANINLMPFLVWKRLSLPDLTPKCMTLELADHSISRLVGVAEDVYVKAGSFYFPADFVVVGADPRVPLILRRSFLKTVRALIDVFEGELTIRVGKEAITFNLDQTLRYSANYSDMTAKRIDVIDMACEEYSQEVLGFSNTISSGNPTPYHDPIISATSPTLTPFGNSDFLLEEVDAFFAIEDEPTSSEFQQSYLDPELKICKAKSDKSLVDEPPVVELKALPPHLEYAFMEGDDKLPVIIAKDLSVKEKTALITVLKSYNPWVSPVHCVPKKGGFTVVENEDNELIPTRLVTGTFQRCMMTIFHDMIEKTMEVFMDDFSEKSHFMVKEGIVLGHKISKKGIEVDKAKVDVISKLPHPTTVKGIISFLGHADFYRRFIKDFSKIARPMTGLLEKYTLFNFSQECVDAFQTLKRKPTEAPILIAPDWDMPFELMCDASDFAIGAVLGQCQDKHFRPIHYASKTMTEAESNYTITEKEMLVVVYSFEKFQSYLILNKSIVYTDHSALKYLFRKKDSKARSLRWVLLLQEFTFKVVDTKGAENLAAYHFHQKVCIWPEAVDILKAYHSGPIGAGSESRPPMLNKENYVPWSSRLLRYAKSRPNGKLIHNYVLNGPYVRRMIAEPGDGERDVNVNETFYEQTDDELFERELKQVEADDQAIQTILLGHPEDIYAVVDSCEIAQEIWLRVQQMMKGSDIGLHPQMLLKHHLRKMWIHRTCIRFINHTLTNFNRLRITL</sequence>
<accession>A0A699I5L0</accession>
<dbReference type="CDD" id="cd09274">
    <property type="entry name" value="RNase_HI_RT_Ty3"/>
    <property type="match status" value="1"/>
</dbReference>
<protein>
    <recommendedName>
        <fullName evidence="1">RNA-directed DNA polymerase</fullName>
        <ecNumber evidence="1">2.7.7.49</ecNumber>
    </recommendedName>
</protein>
<evidence type="ECO:0000256" key="2">
    <source>
        <dbReference type="ARBA" id="ARBA00022679"/>
    </source>
</evidence>
<evidence type="ECO:0000313" key="10">
    <source>
        <dbReference type="EMBL" id="GEZ09943.1"/>
    </source>
</evidence>
<evidence type="ECO:0000256" key="7">
    <source>
        <dbReference type="ARBA" id="ARBA00022918"/>
    </source>
</evidence>
<organism evidence="10">
    <name type="scientific">Tanacetum cinerariifolium</name>
    <name type="common">Dalmatian daisy</name>
    <name type="synonym">Chrysanthemum cinerariifolium</name>
    <dbReference type="NCBI Taxonomy" id="118510"/>
    <lineage>
        <taxon>Eukaryota</taxon>
        <taxon>Viridiplantae</taxon>
        <taxon>Streptophyta</taxon>
        <taxon>Embryophyta</taxon>
        <taxon>Tracheophyta</taxon>
        <taxon>Spermatophyta</taxon>
        <taxon>Magnoliopsida</taxon>
        <taxon>eudicotyledons</taxon>
        <taxon>Gunneridae</taxon>
        <taxon>Pentapetalae</taxon>
        <taxon>asterids</taxon>
        <taxon>campanulids</taxon>
        <taxon>Asterales</taxon>
        <taxon>Asteraceae</taxon>
        <taxon>Asteroideae</taxon>
        <taxon>Anthemideae</taxon>
        <taxon>Anthemidinae</taxon>
        <taxon>Tanacetum</taxon>
    </lineage>
</organism>
<name>A0A699I5L0_TANCI</name>
<dbReference type="AlphaFoldDB" id="A0A699I5L0"/>
<keyword evidence="7 10" id="KW-0695">RNA-directed DNA polymerase</keyword>
<keyword evidence="6" id="KW-0378">Hydrolase</keyword>
<dbReference type="FunFam" id="3.30.70.270:FF:000020">
    <property type="entry name" value="Transposon Tf2-6 polyprotein-like Protein"/>
    <property type="match status" value="1"/>
</dbReference>
<keyword evidence="2" id="KW-0808">Transferase</keyword>
<dbReference type="Gene3D" id="2.40.70.10">
    <property type="entry name" value="Acid Proteases"/>
    <property type="match status" value="1"/>
</dbReference>
<comment type="caution">
    <text evidence="10">The sequence shown here is derived from an EMBL/GenBank/DDBJ whole genome shotgun (WGS) entry which is preliminary data.</text>
</comment>
<dbReference type="InterPro" id="IPR043128">
    <property type="entry name" value="Rev_trsase/Diguanyl_cyclase"/>
</dbReference>
<dbReference type="Pfam" id="PF17917">
    <property type="entry name" value="RT_RNaseH"/>
    <property type="match status" value="1"/>
</dbReference>
<feature type="compositionally biased region" description="Polar residues" evidence="8">
    <location>
        <begin position="301"/>
        <end position="324"/>
    </location>
</feature>
<dbReference type="EC" id="2.7.7.49" evidence="1"/>
<gene>
    <name evidence="10" type="ORF">Tci_481916</name>
</gene>
<keyword evidence="5" id="KW-0255">Endonuclease</keyword>
<reference evidence="10" key="1">
    <citation type="journal article" date="2019" name="Sci. Rep.">
        <title>Draft genome of Tanacetum cinerariifolium, the natural source of mosquito coil.</title>
        <authorList>
            <person name="Yamashiro T."/>
            <person name="Shiraishi A."/>
            <person name="Satake H."/>
            <person name="Nakayama K."/>
        </authorList>
    </citation>
    <scope>NUCLEOTIDE SEQUENCE</scope>
</reference>
<dbReference type="PANTHER" id="PTHR34072">
    <property type="entry name" value="ENZYMATIC POLYPROTEIN-RELATED"/>
    <property type="match status" value="1"/>
</dbReference>
<keyword evidence="4" id="KW-0540">Nuclease</keyword>
<evidence type="ECO:0000256" key="3">
    <source>
        <dbReference type="ARBA" id="ARBA00022695"/>
    </source>
</evidence>
<dbReference type="GO" id="GO:0003964">
    <property type="term" value="F:RNA-directed DNA polymerase activity"/>
    <property type="evidence" value="ECO:0007669"/>
    <property type="project" value="UniProtKB-KW"/>
</dbReference>
<feature type="non-terminal residue" evidence="10">
    <location>
        <position position="1"/>
    </location>
</feature>
<dbReference type="SUPFAM" id="SSF56672">
    <property type="entry name" value="DNA/RNA polymerases"/>
    <property type="match status" value="1"/>
</dbReference>
<dbReference type="GO" id="GO:0004519">
    <property type="term" value="F:endonuclease activity"/>
    <property type="evidence" value="ECO:0007669"/>
    <property type="project" value="UniProtKB-KW"/>
</dbReference>